<evidence type="ECO:0000313" key="2">
    <source>
        <dbReference type="Proteomes" id="UP001525961"/>
    </source>
</evidence>
<evidence type="ECO:0000313" key="1">
    <source>
        <dbReference type="EMBL" id="MCT7980398.1"/>
    </source>
</evidence>
<organism evidence="1 2">
    <name type="scientific">Laspinema olomoucense D3b</name>
    <dbReference type="NCBI Taxonomy" id="2953688"/>
    <lineage>
        <taxon>Bacteria</taxon>
        <taxon>Bacillati</taxon>
        <taxon>Cyanobacteriota</taxon>
        <taxon>Cyanophyceae</taxon>
        <taxon>Oscillatoriophycideae</taxon>
        <taxon>Oscillatoriales</taxon>
        <taxon>Laspinemataceae</taxon>
        <taxon>Laspinema</taxon>
        <taxon>Laspinema olomoucense</taxon>
    </lineage>
</organism>
<gene>
    <name evidence="1" type="ORF">NG792_21995</name>
</gene>
<evidence type="ECO:0008006" key="3">
    <source>
        <dbReference type="Google" id="ProtNLM"/>
    </source>
</evidence>
<protein>
    <recommendedName>
        <fullName evidence="3">SRCR domain-containing protein</fullName>
    </recommendedName>
</protein>
<comment type="caution">
    <text evidence="1">The sequence shown here is derived from an EMBL/GenBank/DDBJ whole genome shotgun (WGS) entry which is preliminary data.</text>
</comment>
<dbReference type="RefSeq" id="WP_261236819.1">
    <property type="nucleotide sequence ID" value="NZ_JAMXFA010000037.1"/>
</dbReference>
<sequence length="80" mass="8945">MAAVSISYAVGNGVEGWRCDRHASAANSAVGWCNHHGCKTHPDNMSWMAVVCDWFGLLDDRFQRVRFETIPLPTLALRQL</sequence>
<dbReference type="EMBL" id="JAMXFA010000037">
    <property type="protein sequence ID" value="MCT7980398.1"/>
    <property type="molecule type" value="Genomic_DNA"/>
</dbReference>
<proteinExistence type="predicted"/>
<accession>A0ABT2NCG8</accession>
<dbReference type="Proteomes" id="UP001525961">
    <property type="component" value="Unassembled WGS sequence"/>
</dbReference>
<name>A0ABT2NCG8_9CYAN</name>
<reference evidence="1 2" key="1">
    <citation type="journal article" date="2022" name="Front. Microbiol.">
        <title>High genomic differentiation and limited gene flow indicate recent cryptic speciation within the genus Laspinema (cyanobacteria).</title>
        <authorList>
            <person name="Stanojkovic A."/>
            <person name="Skoupy S."/>
            <person name="Skaloud P."/>
            <person name="Dvorak P."/>
        </authorList>
    </citation>
    <scope>NUCLEOTIDE SEQUENCE [LARGE SCALE GENOMIC DNA]</scope>
    <source>
        <strain evidence="1 2">D3b</strain>
    </source>
</reference>
<keyword evidence="2" id="KW-1185">Reference proteome</keyword>